<sequence>MWIKYVFGLHNLRGLTSYYDTNFSQSADQVGFPCFQCPPLRMQNYDCDDFISGLKSFIPVVATIKIKMILLKSVEIRFFLNPGTSGLLFGSGPGDFVPTSSLGGPVSEALTRVSIAMLTTKNVLFLP</sequence>
<organism evidence="1 2">
    <name type="scientific">Araneus ventricosus</name>
    <name type="common">Orbweaver spider</name>
    <name type="synonym">Epeira ventricosa</name>
    <dbReference type="NCBI Taxonomy" id="182803"/>
    <lineage>
        <taxon>Eukaryota</taxon>
        <taxon>Metazoa</taxon>
        <taxon>Ecdysozoa</taxon>
        <taxon>Arthropoda</taxon>
        <taxon>Chelicerata</taxon>
        <taxon>Arachnida</taxon>
        <taxon>Araneae</taxon>
        <taxon>Araneomorphae</taxon>
        <taxon>Entelegynae</taxon>
        <taxon>Araneoidea</taxon>
        <taxon>Araneidae</taxon>
        <taxon>Araneus</taxon>
    </lineage>
</organism>
<reference evidence="1 2" key="1">
    <citation type="journal article" date="2019" name="Sci. Rep.">
        <title>Orb-weaving spider Araneus ventricosus genome elucidates the spidroin gene catalogue.</title>
        <authorList>
            <person name="Kono N."/>
            <person name="Nakamura H."/>
            <person name="Ohtoshi R."/>
            <person name="Moran D.A.P."/>
            <person name="Shinohara A."/>
            <person name="Yoshida Y."/>
            <person name="Fujiwara M."/>
            <person name="Mori M."/>
            <person name="Tomita M."/>
            <person name="Arakawa K."/>
        </authorList>
    </citation>
    <scope>NUCLEOTIDE SEQUENCE [LARGE SCALE GENOMIC DNA]</scope>
</reference>
<evidence type="ECO:0000313" key="2">
    <source>
        <dbReference type="Proteomes" id="UP000499080"/>
    </source>
</evidence>
<protein>
    <submittedName>
        <fullName evidence="1">Uncharacterized protein</fullName>
    </submittedName>
</protein>
<accession>A0A4Y2SK05</accession>
<evidence type="ECO:0000313" key="1">
    <source>
        <dbReference type="EMBL" id="GBN88608.1"/>
    </source>
</evidence>
<dbReference type="EMBL" id="BGPR01022371">
    <property type="protein sequence ID" value="GBN88608.1"/>
    <property type="molecule type" value="Genomic_DNA"/>
</dbReference>
<keyword evidence="2" id="KW-1185">Reference proteome</keyword>
<name>A0A4Y2SK05_ARAVE</name>
<dbReference type="Proteomes" id="UP000499080">
    <property type="component" value="Unassembled WGS sequence"/>
</dbReference>
<proteinExistence type="predicted"/>
<gene>
    <name evidence="1" type="ORF">AVEN_73310_1</name>
</gene>
<comment type="caution">
    <text evidence="1">The sequence shown here is derived from an EMBL/GenBank/DDBJ whole genome shotgun (WGS) entry which is preliminary data.</text>
</comment>
<dbReference type="AlphaFoldDB" id="A0A4Y2SK05"/>